<evidence type="ECO:0000256" key="1">
    <source>
        <dbReference type="ARBA" id="ARBA00023125"/>
    </source>
</evidence>
<reference evidence="3 4" key="1">
    <citation type="submission" date="2015-11" db="EMBL/GenBank/DDBJ databases">
        <title>Genomic Taxonomy of the Vibrionaceae.</title>
        <authorList>
            <person name="Gomez-Gil B."/>
            <person name="Enciso-Ibarra J."/>
        </authorList>
    </citation>
    <scope>NUCLEOTIDE SEQUENCE [LARGE SCALE GENOMIC DNA]</scope>
    <source>
        <strain evidence="3 4">CAIM 912</strain>
    </source>
</reference>
<dbReference type="SUPFAM" id="SSF53335">
    <property type="entry name" value="S-adenosyl-L-methionine-dependent methyltransferases"/>
    <property type="match status" value="1"/>
</dbReference>
<dbReference type="InterPro" id="IPR047057">
    <property type="entry name" value="MerR_fam"/>
</dbReference>
<keyword evidence="1" id="KW-0238">DNA-binding</keyword>
<comment type="caution">
    <text evidence="3">The sequence shown here is derived from an EMBL/GenBank/DDBJ whole genome shotgun (WGS) entry which is preliminary data.</text>
</comment>
<evidence type="ECO:0000313" key="3">
    <source>
        <dbReference type="EMBL" id="KXF83377.1"/>
    </source>
</evidence>
<dbReference type="InterPro" id="IPR000551">
    <property type="entry name" value="MerR-type_HTH_dom"/>
</dbReference>
<sequence>MYRISELGELVGLSRTTLLYYEKLGLIQGERLGNGYRTYSERDLQRLRLILQLQAGGLTLKECQACLEAKIDRDLLMNRLQALDDEIVQKQRSRALLASLLGEEGQTDWHDQASKVAPDEHLAWLIKQGFDEKEALRLKWLSKNMNEHEQYMADFMHVFSALDRWGPGFEGDTLQALSAVPFKPTNILEIGCGRGIATTVLAQNTDAKITALDNETTALERTIERATEAGVAEKIETVNASMTDIPLEKGQYDLIWAEGCAYVMGVNNALKQWRSLLSDNGVLVLSDMVWSVESPNPAIAAFLGSEYPDLTTAAVRIEQAKAAGYEVIDTFTMSKDAWEAYYTPLGERVAELEVTMTGSAALKDIKREVELMTTYFGDVNYQLFILAKAK</sequence>
<dbReference type="OrthoDB" id="9808480at2"/>
<dbReference type="Gene3D" id="1.10.1660.10">
    <property type="match status" value="1"/>
</dbReference>
<dbReference type="GO" id="GO:0003700">
    <property type="term" value="F:DNA-binding transcription factor activity"/>
    <property type="evidence" value="ECO:0007669"/>
    <property type="project" value="InterPro"/>
</dbReference>
<dbReference type="InterPro" id="IPR029063">
    <property type="entry name" value="SAM-dependent_MTases_sf"/>
</dbReference>
<gene>
    <name evidence="3" type="ORF">ATN88_06890</name>
</gene>
<keyword evidence="3" id="KW-0489">Methyltransferase</keyword>
<feature type="domain" description="HTH merR-type" evidence="2">
    <location>
        <begin position="1"/>
        <end position="69"/>
    </location>
</feature>
<dbReference type="AlphaFoldDB" id="A0A135ID24"/>
<dbReference type="RefSeq" id="WP_067411674.1">
    <property type="nucleotide sequence ID" value="NZ_LNTY01000006.1"/>
</dbReference>
<organism evidence="3 4">
    <name type="scientific">Enterovibrio coralii</name>
    <dbReference type="NCBI Taxonomy" id="294935"/>
    <lineage>
        <taxon>Bacteria</taxon>
        <taxon>Pseudomonadati</taxon>
        <taxon>Pseudomonadota</taxon>
        <taxon>Gammaproteobacteria</taxon>
        <taxon>Vibrionales</taxon>
        <taxon>Vibrionaceae</taxon>
        <taxon>Enterovibrio</taxon>
    </lineage>
</organism>
<dbReference type="PANTHER" id="PTHR30204">
    <property type="entry name" value="REDOX-CYCLING DRUG-SENSING TRANSCRIPTIONAL ACTIVATOR SOXR"/>
    <property type="match status" value="1"/>
</dbReference>
<dbReference type="SMART" id="SM00422">
    <property type="entry name" value="HTH_MERR"/>
    <property type="match status" value="1"/>
</dbReference>
<dbReference type="GO" id="GO:0008168">
    <property type="term" value="F:methyltransferase activity"/>
    <property type="evidence" value="ECO:0007669"/>
    <property type="project" value="UniProtKB-KW"/>
</dbReference>
<dbReference type="EMBL" id="LNTY01000006">
    <property type="protein sequence ID" value="KXF83377.1"/>
    <property type="molecule type" value="Genomic_DNA"/>
</dbReference>
<dbReference type="Proteomes" id="UP000070529">
    <property type="component" value="Unassembled WGS sequence"/>
</dbReference>
<dbReference type="Pfam" id="PF13411">
    <property type="entry name" value="MerR_1"/>
    <property type="match status" value="1"/>
</dbReference>
<proteinExistence type="predicted"/>
<keyword evidence="4" id="KW-1185">Reference proteome</keyword>
<dbReference type="InterPro" id="IPR041698">
    <property type="entry name" value="Methyltransf_25"/>
</dbReference>
<evidence type="ECO:0000313" key="4">
    <source>
        <dbReference type="Proteomes" id="UP000070529"/>
    </source>
</evidence>
<dbReference type="PANTHER" id="PTHR30204:SF97">
    <property type="entry name" value="MERR FAMILY REGULATORY PROTEIN"/>
    <property type="match status" value="1"/>
</dbReference>
<dbReference type="STRING" id="294935.ATN88_06890"/>
<keyword evidence="3" id="KW-0808">Transferase</keyword>
<protein>
    <submittedName>
        <fullName evidence="3">Methyltransferase</fullName>
    </submittedName>
</protein>
<name>A0A135ID24_9GAMM</name>
<dbReference type="SUPFAM" id="SSF46955">
    <property type="entry name" value="Putative DNA-binding domain"/>
    <property type="match status" value="1"/>
</dbReference>
<dbReference type="GO" id="GO:0032259">
    <property type="term" value="P:methylation"/>
    <property type="evidence" value="ECO:0007669"/>
    <property type="project" value="UniProtKB-KW"/>
</dbReference>
<accession>A0A135ID24</accession>
<dbReference type="GO" id="GO:0003677">
    <property type="term" value="F:DNA binding"/>
    <property type="evidence" value="ECO:0007669"/>
    <property type="project" value="UniProtKB-KW"/>
</dbReference>
<dbReference type="PROSITE" id="PS50937">
    <property type="entry name" value="HTH_MERR_2"/>
    <property type="match status" value="1"/>
</dbReference>
<dbReference type="Pfam" id="PF13649">
    <property type="entry name" value="Methyltransf_25"/>
    <property type="match status" value="1"/>
</dbReference>
<evidence type="ECO:0000259" key="2">
    <source>
        <dbReference type="PROSITE" id="PS50937"/>
    </source>
</evidence>
<dbReference type="Gene3D" id="3.40.50.150">
    <property type="entry name" value="Vaccinia Virus protein VP39"/>
    <property type="match status" value="1"/>
</dbReference>
<dbReference type="CDD" id="cd02440">
    <property type="entry name" value="AdoMet_MTases"/>
    <property type="match status" value="1"/>
</dbReference>
<dbReference type="InterPro" id="IPR009061">
    <property type="entry name" value="DNA-bd_dom_put_sf"/>
</dbReference>